<organism evidence="2">
    <name type="scientific">Homalodisca liturata</name>
    <dbReference type="NCBI Taxonomy" id="320908"/>
    <lineage>
        <taxon>Eukaryota</taxon>
        <taxon>Metazoa</taxon>
        <taxon>Ecdysozoa</taxon>
        <taxon>Arthropoda</taxon>
        <taxon>Hexapoda</taxon>
        <taxon>Insecta</taxon>
        <taxon>Pterygota</taxon>
        <taxon>Neoptera</taxon>
        <taxon>Paraneoptera</taxon>
        <taxon>Hemiptera</taxon>
        <taxon>Auchenorrhyncha</taxon>
        <taxon>Membracoidea</taxon>
        <taxon>Cicadellidae</taxon>
        <taxon>Cicadellinae</taxon>
        <taxon>Proconiini</taxon>
        <taxon>Homalodisca</taxon>
    </lineage>
</organism>
<sequence length="239" mass="26730">AKCRHVMAYLYVIFFLAHASTSFAQDCMSCRCFDVNQMAYPISDFVDGSPFYVQSISPPMMYNDYDTICLDFIPINGFVNTTLLQVKYTTNDMEQIPVEYIESQIVPGLFSGVGPSFPDYNVQSAGSLGYKDYILTESCPNIYLIYRCELIGRNPGCPMMRKQATVMVISSDRKAQQGCIDNEKVYAEFINEFTDIKFYDLPNKAVNPCSPRPGKMPSGPAPGSADDTNILKITGLLHI</sequence>
<feature type="signal peptide" evidence="1">
    <location>
        <begin position="1"/>
        <end position="24"/>
    </location>
</feature>
<dbReference type="EMBL" id="GECU01012588">
    <property type="protein sequence ID" value="JAS95118.1"/>
    <property type="molecule type" value="Transcribed_RNA"/>
</dbReference>
<dbReference type="AlphaFoldDB" id="A0A1B6J7J0"/>
<gene>
    <name evidence="2" type="ORF">g.4406</name>
</gene>
<reference evidence="2" key="1">
    <citation type="submission" date="2015-11" db="EMBL/GenBank/DDBJ databases">
        <title>De novo transcriptome assembly of four potential Pierce s Disease insect vectors from Arizona vineyards.</title>
        <authorList>
            <person name="Tassone E.E."/>
        </authorList>
    </citation>
    <scope>NUCLEOTIDE SEQUENCE</scope>
</reference>
<evidence type="ECO:0008006" key="3">
    <source>
        <dbReference type="Google" id="ProtNLM"/>
    </source>
</evidence>
<keyword evidence="1" id="KW-0732">Signal</keyword>
<feature type="chain" id="PRO_5008585599" description="CUB domain-containing protein" evidence="1">
    <location>
        <begin position="25"/>
        <end position="239"/>
    </location>
</feature>
<evidence type="ECO:0000313" key="2">
    <source>
        <dbReference type="EMBL" id="JAS95118.1"/>
    </source>
</evidence>
<protein>
    <recommendedName>
        <fullName evidence="3">CUB domain-containing protein</fullName>
    </recommendedName>
</protein>
<name>A0A1B6J7J0_9HEMI</name>
<accession>A0A1B6J7J0</accession>
<feature type="non-terminal residue" evidence="2">
    <location>
        <position position="1"/>
    </location>
</feature>
<evidence type="ECO:0000256" key="1">
    <source>
        <dbReference type="SAM" id="SignalP"/>
    </source>
</evidence>
<proteinExistence type="predicted"/>